<feature type="signal peptide" evidence="1">
    <location>
        <begin position="1"/>
        <end position="25"/>
    </location>
</feature>
<dbReference type="EMBL" id="FNGI01000003">
    <property type="protein sequence ID" value="SDL43082.1"/>
    <property type="molecule type" value="Genomic_DNA"/>
</dbReference>
<sequence length="121" mass="12769">MSRSSVALWLSALLLLAGCATSVPAPPERAVVVAGPVDEVLETGVEVLIERGFVIRLADAELGRVDAVRAARPGYVVRLEASAAASGTRLALSGRRGGSYIDPWRFDTLLAEIAARVEARQ</sequence>
<keyword evidence="3" id="KW-1185">Reference proteome</keyword>
<dbReference type="AlphaFoldDB" id="A0A1G9K076"/>
<name>A0A1G9K076_9GAMM</name>
<evidence type="ECO:0000313" key="2">
    <source>
        <dbReference type="EMBL" id="SDL43082.1"/>
    </source>
</evidence>
<dbReference type="PROSITE" id="PS51257">
    <property type="entry name" value="PROKAR_LIPOPROTEIN"/>
    <property type="match status" value="1"/>
</dbReference>
<keyword evidence="1" id="KW-0732">Signal</keyword>
<dbReference type="Proteomes" id="UP000198654">
    <property type="component" value="Unassembled WGS sequence"/>
</dbReference>
<reference evidence="2 3" key="1">
    <citation type="submission" date="2016-10" db="EMBL/GenBank/DDBJ databases">
        <authorList>
            <person name="de Groot N.N."/>
        </authorList>
    </citation>
    <scope>NUCLEOTIDE SEQUENCE [LARGE SCALE GENOMIC DNA]</scope>
    <source>
        <strain evidence="2 3">DSM 14789</strain>
    </source>
</reference>
<proteinExistence type="predicted"/>
<protein>
    <recommendedName>
        <fullName evidence="4">Lipoprotein</fullName>
    </recommendedName>
</protein>
<dbReference type="RefSeq" id="WP_245704146.1">
    <property type="nucleotide sequence ID" value="NZ_FNGI01000003.1"/>
</dbReference>
<dbReference type="STRING" id="119000.SAMN05661010_01693"/>
<feature type="chain" id="PRO_5011781749" description="Lipoprotein" evidence="1">
    <location>
        <begin position="26"/>
        <end position="121"/>
    </location>
</feature>
<evidence type="ECO:0000313" key="3">
    <source>
        <dbReference type="Proteomes" id="UP000198654"/>
    </source>
</evidence>
<evidence type="ECO:0000256" key="1">
    <source>
        <dbReference type="SAM" id="SignalP"/>
    </source>
</evidence>
<gene>
    <name evidence="2" type="ORF">SAMN05661010_01693</name>
</gene>
<organism evidence="2 3">
    <name type="scientific">Modicisalibacter muralis</name>
    <dbReference type="NCBI Taxonomy" id="119000"/>
    <lineage>
        <taxon>Bacteria</taxon>
        <taxon>Pseudomonadati</taxon>
        <taxon>Pseudomonadota</taxon>
        <taxon>Gammaproteobacteria</taxon>
        <taxon>Oceanospirillales</taxon>
        <taxon>Halomonadaceae</taxon>
        <taxon>Modicisalibacter</taxon>
    </lineage>
</organism>
<evidence type="ECO:0008006" key="4">
    <source>
        <dbReference type="Google" id="ProtNLM"/>
    </source>
</evidence>
<accession>A0A1G9K076</accession>